<protein>
    <submittedName>
        <fullName evidence="2">Twin-arginine translocation pathway signal protein</fullName>
    </submittedName>
</protein>
<dbReference type="InterPro" id="IPR037165">
    <property type="entry name" value="AldOxase/xan_DH_Mopterin-bd_sf"/>
</dbReference>
<dbReference type="PANTHER" id="PTHR47495">
    <property type="entry name" value="ALDEHYDE DEHYDROGENASE"/>
    <property type="match status" value="1"/>
</dbReference>
<dbReference type="InterPro" id="IPR000674">
    <property type="entry name" value="Ald_Oxase/Xan_DH_a/b"/>
</dbReference>
<dbReference type="Gene3D" id="3.90.1170.50">
    <property type="entry name" value="Aldehyde oxidase/xanthine dehydrogenase, a/b hammerhead"/>
    <property type="match status" value="1"/>
</dbReference>
<name>A0A6S6Y1Q1_9PROT</name>
<dbReference type="OrthoDB" id="9767994at2"/>
<dbReference type="Proteomes" id="UP000515733">
    <property type="component" value="Chromosome"/>
</dbReference>
<dbReference type="GO" id="GO:0016491">
    <property type="term" value="F:oxidoreductase activity"/>
    <property type="evidence" value="ECO:0007669"/>
    <property type="project" value="InterPro"/>
</dbReference>
<dbReference type="InterPro" id="IPR012368">
    <property type="entry name" value="OxRdtase_Mopterin-bd_su_IorB"/>
</dbReference>
<dbReference type="EMBL" id="LR778301">
    <property type="protein sequence ID" value="CAB1369201.1"/>
    <property type="molecule type" value="Genomic_DNA"/>
</dbReference>
<accession>A0A6S6Y1Q1</accession>
<dbReference type="PANTHER" id="PTHR47495:SF2">
    <property type="entry name" value="ALDEHYDE DEHYDROGENASE"/>
    <property type="match status" value="1"/>
</dbReference>
<dbReference type="PIRSF" id="PIRSF036389">
    <property type="entry name" value="IOR_B"/>
    <property type="match status" value="1"/>
</dbReference>
<evidence type="ECO:0000313" key="3">
    <source>
        <dbReference type="Proteomes" id="UP000515733"/>
    </source>
</evidence>
<feature type="domain" description="Aldehyde oxidase/xanthine dehydrogenase a/b hammerhead" evidence="1">
    <location>
        <begin position="211"/>
        <end position="289"/>
    </location>
</feature>
<evidence type="ECO:0000313" key="2">
    <source>
        <dbReference type="EMBL" id="CAB1369201.1"/>
    </source>
</evidence>
<dbReference type="AlphaFoldDB" id="A0A6S6Y1Q1"/>
<dbReference type="RefSeq" id="WP_145769187.1">
    <property type="nucleotide sequence ID" value="NZ_LR778301.1"/>
</dbReference>
<dbReference type="PROSITE" id="PS51318">
    <property type="entry name" value="TAT"/>
    <property type="match status" value="1"/>
</dbReference>
<dbReference type="InterPro" id="IPR008274">
    <property type="entry name" value="AldOxase/xan_DH_MoCoBD1"/>
</dbReference>
<dbReference type="InterPro" id="IPR046867">
    <property type="entry name" value="AldOxase/xan_DH_MoCoBD2"/>
</dbReference>
<keyword evidence="3" id="KW-1185">Reference proteome</keyword>
<dbReference type="InterPro" id="IPR052516">
    <property type="entry name" value="N-heterocyclic_Hydroxylase"/>
</dbReference>
<dbReference type="InterPro" id="IPR006311">
    <property type="entry name" value="TAT_signal"/>
</dbReference>
<gene>
    <name evidence="2" type="ORF">DENOEST_2036</name>
</gene>
<dbReference type="Pfam" id="PF02738">
    <property type="entry name" value="MoCoBD_1"/>
    <property type="match status" value="1"/>
</dbReference>
<dbReference type="SUPFAM" id="SSF56003">
    <property type="entry name" value="Molybdenum cofactor-binding domain"/>
    <property type="match status" value="2"/>
</dbReference>
<reference evidence="2 3" key="1">
    <citation type="submission" date="2020-03" db="EMBL/GenBank/DDBJ databases">
        <authorList>
            <consortium name="Genoscope - CEA"/>
            <person name="William W."/>
        </authorList>
    </citation>
    <scope>NUCLEOTIDE SEQUENCE [LARGE SCALE GENOMIC DNA]</scope>
    <source>
        <strain evidence="3">DSM 16959</strain>
    </source>
</reference>
<organism evidence="2 3">
    <name type="scientific">Denitratisoma oestradiolicum</name>
    <dbReference type="NCBI Taxonomy" id="311182"/>
    <lineage>
        <taxon>Bacteria</taxon>
        <taxon>Pseudomonadati</taxon>
        <taxon>Pseudomonadota</taxon>
        <taxon>Betaproteobacteria</taxon>
        <taxon>Nitrosomonadales</taxon>
        <taxon>Sterolibacteriaceae</taxon>
        <taxon>Denitratisoma</taxon>
    </lineage>
</organism>
<dbReference type="Pfam" id="PF20256">
    <property type="entry name" value="MoCoBD_2"/>
    <property type="match status" value="2"/>
</dbReference>
<evidence type="ECO:0000259" key="1">
    <source>
        <dbReference type="SMART" id="SM01008"/>
    </source>
</evidence>
<dbReference type="KEGG" id="doe:DENOEST_2036"/>
<sequence length="733" mass="79058">MSAHIENIQSGRRDFLKTGLGLSLAVCFAPGRVLAAPQGSHDEALVANAFVTVGRNGVVTVMMKHLEMGQGTHTGMATLVAEEMDADWARVRVQSAPADVAKYKNLKMGIQATGGSNAMAEAFLQMRQAGAAARAMLLAAAARQWNVPLASLTVHKSQVIHKASGRNSDFGELASLAVREVVPEQVSLKTPAQFNLIGKPLSRKDGLDKSRGRALYTQDVRLPEMLTAVVVHPPRFGARLQSFDAARALAVKGVVDVLAIPNGVAVLGHDFWSAKKGRDALTVAWDEGQAFRGSSEEMLSGYRELARTQGMSARRDGDGEQALAGAATRIEAGYDFPYLAHASMEPLDCVVRLTPESCEIWNGTQFQTRDQAVLAKLLALKPEQVKINTLYAGGSFGRRANPHSDYVLEAAHIAQAYAAKHQGRATVKMLWTREDDMRAGYYRPMFHHRLQGGLDAAGRPVAWSQTIVGQSIMKGTVFESFAVRNGIDHSSVEGAANLPYRIPHIQVQLHSPTQAVPVQWWRSVGSTHSAYAVESFLDELAHQGGQDPVALRRELLKGHPRHLGVLELVAQKSGWDKPLPPAKAGERRGRGVAVHESFNSYVAQVAEVTVRDDGSFHVDRVVCAVDCGLAINPDVIRAQMEGGIAFGLSAALHGAVTLQDGQVDQGNFDTYPVLRMPEMPRVEVHIVPSAEAPTGVGEPGTPVIAPAVANALFAATGQRLRRLPFDVKALRRA</sequence>
<proteinExistence type="predicted"/>
<dbReference type="Gene3D" id="3.30.365.10">
    <property type="entry name" value="Aldehyde oxidase/xanthine dehydrogenase, molybdopterin binding domain"/>
    <property type="match status" value="4"/>
</dbReference>
<dbReference type="SMART" id="SM01008">
    <property type="entry name" value="Ald_Xan_dh_C"/>
    <property type="match status" value="1"/>
</dbReference>